<dbReference type="EMBL" id="VWPL01000006">
    <property type="protein sequence ID" value="KAA5602520.1"/>
    <property type="molecule type" value="Genomic_DNA"/>
</dbReference>
<dbReference type="Proteomes" id="UP000323886">
    <property type="component" value="Unassembled WGS sequence"/>
</dbReference>
<evidence type="ECO:0000256" key="3">
    <source>
        <dbReference type="ARBA" id="ARBA00022692"/>
    </source>
</evidence>
<comment type="caution">
    <text evidence="7">The sequence shown here is derived from an EMBL/GenBank/DDBJ whole genome shotgun (WGS) entry which is preliminary data.</text>
</comment>
<proteinExistence type="predicted"/>
<feature type="transmembrane region" description="Helical" evidence="6">
    <location>
        <begin position="234"/>
        <end position="257"/>
    </location>
</feature>
<accession>A0A5M6I2U1</accession>
<keyword evidence="4 6" id="KW-1133">Transmembrane helix</keyword>
<sequence length="641" mass="71598">MVPAVGVELFLAAVATLLVAHVVRCIRWATLFPNLSHVRHSDLLVGLSIGYLVNAILPFRIGELLRILYVHWRGKVQIACVVATVVLERVLDILVVAAILLVFVAGNRLPWSATIAVALGLAAVAATVAFGLYVPRSRRVRQWVWTVASVFNSKIKFMILDSVWTFASLLASRRYLSPRFMILTVSMWAVYLVSYLLFARAVEAGFVEATYLLLGSPLSSPILLLADHNLDNDLALGLLLIAYTSLPILGVITYGLVRDRPAIVGAMQAAHRYGFIGGELYRIVSTDKFRRASDYELFLTALFGDEHHLVSDFGLSALDDAVVHRLLHGGSDAITAVVESDGRLIIRKFAVCDAAEKLSVQAAWLNTHRGRLRTVDIIEEHKGQQFYRYDMPYLIEANDFYDVIHMLPIEKSAAILDDVVGQLDAFHRAHDVGVAAGDEVDRYLAVKAARNAGIILDFARSFLSGPVYTINETAYSLADWARLADPDWLRAQISDRRTTVLHGDLTIENIIVRLDGAQSWYLIDPNPDNVFNSPLIDWAKMMQSLNLGYEGLNRASPVTVSDNAIRLTVTKSHAYQLLHEQFLDIMRAKFGVGGLREIHFHELVNYLRLTPYKIRQNPEKGMTFFACSSILLNRYLERTAR</sequence>
<evidence type="ECO:0000256" key="5">
    <source>
        <dbReference type="ARBA" id="ARBA00023136"/>
    </source>
</evidence>
<keyword evidence="3 6" id="KW-0812">Transmembrane</keyword>
<dbReference type="AlphaFoldDB" id="A0A5M6I2U1"/>
<evidence type="ECO:0000256" key="6">
    <source>
        <dbReference type="SAM" id="Phobius"/>
    </source>
</evidence>
<comment type="subcellular location">
    <subcellularLocation>
        <location evidence="1">Cell membrane</location>
        <topology evidence="1">Multi-pass membrane protein</topology>
    </subcellularLocation>
</comment>
<reference evidence="7 8" key="1">
    <citation type="submission" date="2019-09" db="EMBL/GenBank/DDBJ databases">
        <title>Draft Whole-Genome sequence of Blastochloris sulfoviridis DSM 729.</title>
        <authorList>
            <person name="Meyer T.E."/>
            <person name="Kyndt J.A."/>
        </authorList>
    </citation>
    <scope>NUCLEOTIDE SEQUENCE [LARGE SCALE GENOMIC DNA]</scope>
    <source>
        <strain evidence="7 8">DSM 729</strain>
    </source>
</reference>
<evidence type="ECO:0000256" key="1">
    <source>
        <dbReference type="ARBA" id="ARBA00004651"/>
    </source>
</evidence>
<gene>
    <name evidence="7" type="ORF">F1193_04970</name>
</gene>
<name>A0A5M6I2U1_9HYPH</name>
<feature type="transmembrane region" description="Helical" evidence="6">
    <location>
        <begin position="178"/>
        <end position="198"/>
    </location>
</feature>
<feature type="transmembrane region" description="Helical" evidence="6">
    <location>
        <begin position="81"/>
        <end position="105"/>
    </location>
</feature>
<keyword evidence="2" id="KW-1003">Cell membrane</keyword>
<evidence type="ECO:0000313" key="8">
    <source>
        <dbReference type="Proteomes" id="UP000323886"/>
    </source>
</evidence>
<dbReference type="GO" id="GO:0005886">
    <property type="term" value="C:plasma membrane"/>
    <property type="evidence" value="ECO:0007669"/>
    <property type="project" value="UniProtKB-SubCell"/>
</dbReference>
<feature type="transmembrane region" description="Helical" evidence="6">
    <location>
        <begin position="210"/>
        <end position="228"/>
    </location>
</feature>
<keyword evidence="8" id="KW-1185">Reference proteome</keyword>
<keyword evidence="5 6" id="KW-0472">Membrane</keyword>
<evidence type="ECO:0000313" key="7">
    <source>
        <dbReference type="EMBL" id="KAA5602520.1"/>
    </source>
</evidence>
<dbReference type="InterPro" id="IPR022791">
    <property type="entry name" value="L-PG_synthase/AglD"/>
</dbReference>
<feature type="transmembrane region" description="Helical" evidence="6">
    <location>
        <begin position="111"/>
        <end position="134"/>
    </location>
</feature>
<dbReference type="SUPFAM" id="SSF56112">
    <property type="entry name" value="Protein kinase-like (PK-like)"/>
    <property type="match status" value="1"/>
</dbReference>
<feature type="transmembrane region" description="Helical" evidence="6">
    <location>
        <begin position="49"/>
        <end position="69"/>
    </location>
</feature>
<dbReference type="Pfam" id="PF03706">
    <property type="entry name" value="LPG_synthase_TM"/>
    <property type="match status" value="1"/>
</dbReference>
<dbReference type="InterPro" id="IPR011009">
    <property type="entry name" value="Kinase-like_dom_sf"/>
</dbReference>
<protein>
    <submittedName>
        <fullName evidence="7">Flippase-like domain-containing protein</fullName>
    </submittedName>
</protein>
<dbReference type="Gene3D" id="3.90.1200.10">
    <property type="match status" value="1"/>
</dbReference>
<evidence type="ECO:0000256" key="4">
    <source>
        <dbReference type="ARBA" id="ARBA00022989"/>
    </source>
</evidence>
<dbReference type="RefSeq" id="WP_150096571.1">
    <property type="nucleotide sequence ID" value="NZ_VWPL01000006.1"/>
</dbReference>
<dbReference type="OrthoDB" id="7954051at2"/>
<organism evidence="7 8">
    <name type="scientific">Blastochloris sulfoviridis</name>
    <dbReference type="NCBI Taxonomy" id="50712"/>
    <lineage>
        <taxon>Bacteria</taxon>
        <taxon>Pseudomonadati</taxon>
        <taxon>Pseudomonadota</taxon>
        <taxon>Alphaproteobacteria</taxon>
        <taxon>Hyphomicrobiales</taxon>
        <taxon>Blastochloridaceae</taxon>
        <taxon>Blastochloris</taxon>
    </lineage>
</organism>
<evidence type="ECO:0000256" key="2">
    <source>
        <dbReference type="ARBA" id="ARBA00022475"/>
    </source>
</evidence>